<evidence type="ECO:0000313" key="4">
    <source>
        <dbReference type="EMBL" id="KAJ5203807.1"/>
    </source>
</evidence>
<proteinExistence type="inferred from homology"/>
<dbReference type="GO" id="GO:0043386">
    <property type="term" value="P:mycotoxin biosynthetic process"/>
    <property type="evidence" value="ECO:0007669"/>
    <property type="project" value="InterPro"/>
</dbReference>
<reference evidence="4" key="1">
    <citation type="submission" date="2022-12" db="EMBL/GenBank/DDBJ databases">
        <authorList>
            <person name="Petersen C."/>
        </authorList>
    </citation>
    <scope>NUCLEOTIDE SEQUENCE</scope>
    <source>
        <strain evidence="4">IBT 15544</strain>
    </source>
</reference>
<gene>
    <name evidence="4" type="ORF">N7498_004686</name>
</gene>
<comment type="caution">
    <text evidence="4">The sequence shown here is derived from an EMBL/GenBank/DDBJ whole genome shotgun (WGS) entry which is preliminary data.</text>
</comment>
<evidence type="ECO:0000313" key="5">
    <source>
        <dbReference type="Proteomes" id="UP001150904"/>
    </source>
</evidence>
<accession>A0A9W9SZI4</accession>
<organism evidence="4 5">
    <name type="scientific">Penicillium cinerascens</name>
    <dbReference type="NCBI Taxonomy" id="70096"/>
    <lineage>
        <taxon>Eukaryota</taxon>
        <taxon>Fungi</taxon>
        <taxon>Dikarya</taxon>
        <taxon>Ascomycota</taxon>
        <taxon>Pezizomycotina</taxon>
        <taxon>Eurotiomycetes</taxon>
        <taxon>Eurotiomycetidae</taxon>
        <taxon>Eurotiales</taxon>
        <taxon>Aspergillaceae</taxon>
        <taxon>Penicillium</taxon>
    </lineage>
</organism>
<comment type="similarity">
    <text evidence="1">Belongs to the ustYa family.</text>
</comment>
<protein>
    <submittedName>
        <fullName evidence="4">Major facilitator superfamily domain general substrate transporter</fullName>
    </submittedName>
</protein>
<keyword evidence="3" id="KW-0812">Transmembrane</keyword>
<evidence type="ECO:0000256" key="3">
    <source>
        <dbReference type="SAM" id="Phobius"/>
    </source>
</evidence>
<dbReference type="PANTHER" id="PTHR33365:SF7">
    <property type="entry name" value="TAT PATHWAY SIGNAL SEQUENCE"/>
    <property type="match status" value="1"/>
</dbReference>
<dbReference type="InterPro" id="IPR021765">
    <property type="entry name" value="UstYa-like"/>
</dbReference>
<dbReference type="PANTHER" id="PTHR33365">
    <property type="entry name" value="YALI0B05434P"/>
    <property type="match status" value="1"/>
</dbReference>
<feature type="region of interest" description="Disordered" evidence="2">
    <location>
        <begin position="1"/>
        <end position="27"/>
    </location>
</feature>
<evidence type="ECO:0000256" key="1">
    <source>
        <dbReference type="ARBA" id="ARBA00035112"/>
    </source>
</evidence>
<keyword evidence="3" id="KW-0472">Membrane</keyword>
<dbReference type="EMBL" id="JAPQKR010000012">
    <property type="protein sequence ID" value="KAJ5203807.1"/>
    <property type="molecule type" value="Genomic_DNA"/>
</dbReference>
<name>A0A9W9SZI4_9EURO</name>
<keyword evidence="3" id="KW-1133">Transmembrane helix</keyword>
<feature type="transmembrane region" description="Helical" evidence="3">
    <location>
        <begin position="59"/>
        <end position="80"/>
    </location>
</feature>
<evidence type="ECO:0000256" key="2">
    <source>
        <dbReference type="SAM" id="MobiDB-lite"/>
    </source>
</evidence>
<keyword evidence="5" id="KW-1185">Reference proteome</keyword>
<reference evidence="4" key="2">
    <citation type="journal article" date="2023" name="IMA Fungus">
        <title>Comparative genomic study of the Penicillium genus elucidates a diverse pangenome and 15 lateral gene transfer events.</title>
        <authorList>
            <person name="Petersen C."/>
            <person name="Sorensen T."/>
            <person name="Nielsen M.R."/>
            <person name="Sondergaard T.E."/>
            <person name="Sorensen J.L."/>
            <person name="Fitzpatrick D.A."/>
            <person name="Frisvad J.C."/>
            <person name="Nielsen K.L."/>
        </authorList>
    </citation>
    <scope>NUCLEOTIDE SEQUENCE</scope>
    <source>
        <strain evidence="4">IBT 15544</strain>
    </source>
</reference>
<dbReference type="Pfam" id="PF11807">
    <property type="entry name" value="UstYa"/>
    <property type="match status" value="1"/>
</dbReference>
<dbReference type="RefSeq" id="XP_058308286.1">
    <property type="nucleotide sequence ID" value="XM_058451748.1"/>
</dbReference>
<dbReference type="OrthoDB" id="3687641at2759"/>
<dbReference type="AlphaFoldDB" id="A0A9W9SZI4"/>
<dbReference type="GeneID" id="83179049"/>
<sequence>MEYRKISKSDPYSAYTDKSSSEDLSHPSQRLLDNEEDANLNLECRVPFYRRRSFIRATIAHSLIFLTYTIGFIGLITWFGQQPCPPTLTYTPIQGSVKWAKTWYDGSLGKQDKYIGDPRPELEVAWHELVSNNNLRFTKSEIEKLGKDAIELADGSGYFGQVMVYHHLHCLKSVRQALYPNAYEKTSKEHLDHCIDDIRQALMCNPDISASTFFWEDGLRRPQPDFTLYKTCVDWDHFNKWATKRMFSMYDQKSLINSKFGEYSSTS</sequence>
<dbReference type="Proteomes" id="UP001150904">
    <property type="component" value="Unassembled WGS sequence"/>
</dbReference>